<dbReference type="InterPro" id="IPR036894">
    <property type="entry name" value="YbaB-like_sf"/>
</dbReference>
<accession>A0A0G1AV34</accession>
<evidence type="ECO:0008006" key="3">
    <source>
        <dbReference type="Google" id="ProtNLM"/>
    </source>
</evidence>
<dbReference type="EMBL" id="LCEB01000017">
    <property type="protein sequence ID" value="KKS64829.1"/>
    <property type="molecule type" value="Genomic_DNA"/>
</dbReference>
<dbReference type="SUPFAM" id="SSF82607">
    <property type="entry name" value="YbaB-like"/>
    <property type="match status" value="1"/>
</dbReference>
<organism evidence="1 2">
    <name type="scientific">Candidatus Daviesbacteria bacterium GW2011_GWA1_42_6</name>
    <dbReference type="NCBI Taxonomy" id="1618420"/>
    <lineage>
        <taxon>Bacteria</taxon>
        <taxon>Candidatus Daviesiibacteriota</taxon>
    </lineage>
</organism>
<proteinExistence type="predicted"/>
<sequence>MGLMDGLKQMGDLKKMRDQAMEVQKRLAGIKITVEHKGVIVVMTADQKIISISGDPSTGSTSSLQVGSGQVDLEKVTEAVNESLKQSQKVAAEEMKSLMGGMPGM</sequence>
<comment type="caution">
    <text evidence="1">The sequence shown here is derived from an EMBL/GenBank/DDBJ whole genome shotgun (WGS) entry which is preliminary data.</text>
</comment>
<gene>
    <name evidence="1" type="ORF">UV33_C0017G0011</name>
</gene>
<dbReference type="Pfam" id="PF02575">
    <property type="entry name" value="YbaB_DNA_bd"/>
    <property type="match status" value="1"/>
</dbReference>
<dbReference type="Proteomes" id="UP000034135">
    <property type="component" value="Unassembled WGS sequence"/>
</dbReference>
<protein>
    <recommendedName>
        <fullName evidence="3">Nucleoid-associated protein</fullName>
    </recommendedName>
</protein>
<dbReference type="AlphaFoldDB" id="A0A0G1AV34"/>
<reference evidence="1 2" key="1">
    <citation type="journal article" date="2015" name="Nature">
        <title>rRNA introns, odd ribosomes, and small enigmatic genomes across a large radiation of phyla.</title>
        <authorList>
            <person name="Brown C.T."/>
            <person name="Hug L.A."/>
            <person name="Thomas B.C."/>
            <person name="Sharon I."/>
            <person name="Castelle C.J."/>
            <person name="Singh A."/>
            <person name="Wilkins M.J."/>
            <person name="Williams K.H."/>
            <person name="Banfield J.F."/>
        </authorList>
    </citation>
    <scope>NUCLEOTIDE SEQUENCE [LARGE SCALE GENOMIC DNA]</scope>
</reference>
<dbReference type="Gene3D" id="3.30.1310.10">
    <property type="entry name" value="Nucleoid-associated protein YbaB-like domain"/>
    <property type="match status" value="1"/>
</dbReference>
<name>A0A0G1AV34_9BACT</name>
<evidence type="ECO:0000313" key="2">
    <source>
        <dbReference type="Proteomes" id="UP000034135"/>
    </source>
</evidence>
<dbReference type="InterPro" id="IPR004401">
    <property type="entry name" value="YbaB/EbfC"/>
</dbReference>
<evidence type="ECO:0000313" key="1">
    <source>
        <dbReference type="EMBL" id="KKS64829.1"/>
    </source>
</evidence>
<dbReference type="GO" id="GO:0003677">
    <property type="term" value="F:DNA binding"/>
    <property type="evidence" value="ECO:0007669"/>
    <property type="project" value="InterPro"/>
</dbReference>